<keyword evidence="3" id="KW-0175">Coiled coil</keyword>
<feature type="compositionally biased region" description="Polar residues" evidence="5">
    <location>
        <begin position="118"/>
        <end position="128"/>
    </location>
</feature>
<evidence type="ECO:0000313" key="6">
    <source>
        <dbReference type="EMBL" id="CAK9319538.1"/>
    </source>
</evidence>
<name>A0ABP0YKE8_9ROSI</name>
<feature type="region of interest" description="Disordered" evidence="5">
    <location>
        <begin position="45"/>
        <end position="128"/>
    </location>
</feature>
<accession>A0ABP0YKE8</accession>
<dbReference type="EMBL" id="OZ021738">
    <property type="protein sequence ID" value="CAK9319538.1"/>
    <property type="molecule type" value="Genomic_DNA"/>
</dbReference>
<evidence type="ECO:0000256" key="5">
    <source>
        <dbReference type="SAM" id="MobiDB-lite"/>
    </source>
</evidence>
<dbReference type="InterPro" id="IPR019186">
    <property type="entry name" value="Nucleolar_protein_12"/>
</dbReference>
<proteinExistence type="inferred from homology"/>
<evidence type="ECO:0000313" key="7">
    <source>
        <dbReference type="Proteomes" id="UP001642487"/>
    </source>
</evidence>
<comment type="subcellular location">
    <subcellularLocation>
        <location evidence="1">Nucleus</location>
        <location evidence="1">Nucleolus</location>
    </subcellularLocation>
</comment>
<dbReference type="Proteomes" id="UP001642487">
    <property type="component" value="Chromosome 4"/>
</dbReference>
<evidence type="ECO:0008006" key="8">
    <source>
        <dbReference type="Google" id="ProtNLM"/>
    </source>
</evidence>
<protein>
    <recommendedName>
        <fullName evidence="8">Ribosomal RNA-processing protein 17</fullName>
    </recommendedName>
</protein>
<feature type="region of interest" description="Disordered" evidence="5">
    <location>
        <begin position="1"/>
        <end position="20"/>
    </location>
</feature>
<feature type="compositionally biased region" description="Basic residues" evidence="5">
    <location>
        <begin position="160"/>
        <end position="198"/>
    </location>
</feature>
<gene>
    <name evidence="6" type="ORF">CITCOLO1_LOCUS11546</name>
</gene>
<feature type="compositionally biased region" description="Basic residues" evidence="5">
    <location>
        <begin position="66"/>
        <end position="77"/>
    </location>
</feature>
<evidence type="ECO:0000256" key="1">
    <source>
        <dbReference type="ARBA" id="ARBA00004604"/>
    </source>
</evidence>
<reference evidence="6 7" key="1">
    <citation type="submission" date="2024-03" db="EMBL/GenBank/DDBJ databases">
        <authorList>
            <person name="Gkanogiannis A."/>
            <person name="Becerra Lopez-Lavalle L."/>
        </authorList>
    </citation>
    <scope>NUCLEOTIDE SEQUENCE [LARGE SCALE GENOMIC DNA]</scope>
</reference>
<feature type="compositionally biased region" description="Acidic residues" evidence="5">
    <location>
        <begin position="97"/>
        <end position="111"/>
    </location>
</feature>
<feature type="region of interest" description="Disordered" evidence="5">
    <location>
        <begin position="150"/>
        <end position="198"/>
    </location>
</feature>
<dbReference type="Pfam" id="PF09805">
    <property type="entry name" value="Nop25"/>
    <property type="match status" value="1"/>
</dbReference>
<evidence type="ECO:0000256" key="2">
    <source>
        <dbReference type="ARBA" id="ARBA00007175"/>
    </source>
</evidence>
<dbReference type="PANTHER" id="PTHR14577">
    <property type="entry name" value="NUCLEOLAR PROTEIN 12"/>
    <property type="match status" value="1"/>
</dbReference>
<keyword evidence="7" id="KW-1185">Reference proteome</keyword>
<evidence type="ECO:0000256" key="4">
    <source>
        <dbReference type="ARBA" id="ARBA00023242"/>
    </source>
</evidence>
<evidence type="ECO:0000256" key="3">
    <source>
        <dbReference type="ARBA" id="ARBA00023054"/>
    </source>
</evidence>
<dbReference type="PANTHER" id="PTHR14577:SF0">
    <property type="entry name" value="NUCLEOLAR PROTEIN 12"/>
    <property type="match status" value="1"/>
</dbReference>
<comment type="similarity">
    <text evidence="2">Belongs to the RRP17 family.</text>
</comment>
<organism evidence="6 7">
    <name type="scientific">Citrullus colocynthis</name>
    <name type="common">colocynth</name>
    <dbReference type="NCBI Taxonomy" id="252529"/>
    <lineage>
        <taxon>Eukaryota</taxon>
        <taxon>Viridiplantae</taxon>
        <taxon>Streptophyta</taxon>
        <taxon>Embryophyta</taxon>
        <taxon>Tracheophyta</taxon>
        <taxon>Spermatophyta</taxon>
        <taxon>Magnoliopsida</taxon>
        <taxon>eudicotyledons</taxon>
        <taxon>Gunneridae</taxon>
        <taxon>Pentapetalae</taxon>
        <taxon>rosids</taxon>
        <taxon>fabids</taxon>
        <taxon>Cucurbitales</taxon>
        <taxon>Cucurbitaceae</taxon>
        <taxon>Benincaseae</taxon>
        <taxon>Citrullus</taxon>
    </lineage>
</organism>
<feature type="compositionally biased region" description="Basic and acidic residues" evidence="5">
    <location>
        <begin position="55"/>
        <end position="65"/>
    </location>
</feature>
<keyword evidence="4" id="KW-0539">Nucleus</keyword>
<sequence length="198" mass="23178">MVKNDGEEGGEIAQPHARHIKKRALRNKALSVSFNEKDLRDYVTGFHKRKKKRRKEAEKQQEEAMRRKRIEARKKRKLEKDLVLYGGVLPADRPVDEQNEDHEDEDDEEEEKPLAPLSETTMYDSGNIKITVTTSEVSREEEIDLIEKPRTATTQLFAKDKKHNLPIAKKKPFKKVSKQRSRPKPQSKRDKKKGRKKK</sequence>